<proteinExistence type="predicted"/>
<dbReference type="GeneID" id="99696200"/>
<keyword evidence="4" id="KW-1185">Reference proteome</keyword>
<dbReference type="EMBL" id="CAMAPB010000035">
    <property type="protein sequence ID" value="CAH9060979.1"/>
    <property type="molecule type" value="Genomic_DNA"/>
</dbReference>
<accession>A0A9W4R0B6</accession>
<dbReference type="Gene3D" id="1.10.10.10">
    <property type="entry name" value="Winged helix-like DNA-binding domain superfamily/Winged helix DNA-binding domain"/>
    <property type="match status" value="1"/>
</dbReference>
<evidence type="ECO:0000259" key="2">
    <source>
        <dbReference type="SMART" id="SM00421"/>
    </source>
</evidence>
<evidence type="ECO:0000256" key="1">
    <source>
        <dbReference type="SAM" id="Phobius"/>
    </source>
</evidence>
<sequence>MRDKIIAATLLVIMVLNFFDVIMDLKLGVPQWHIFTESLIVIISALGALYLIKDINARTKKIINLKRELHSSVTQLNNISQEMKDARHQYSGVIQTQFSQWTLTRSEQEVAMLLLKGLSFKEISALRNTKEKTVRQQASDIYSKADVEGRHEFAAWFLEDFMQQRHYPHSSSAIN</sequence>
<dbReference type="InterPro" id="IPR036388">
    <property type="entry name" value="WH-like_DNA-bd_sf"/>
</dbReference>
<dbReference type="GO" id="GO:0003677">
    <property type="term" value="F:DNA binding"/>
    <property type="evidence" value="ECO:0007669"/>
    <property type="project" value="InterPro"/>
</dbReference>
<feature type="transmembrane region" description="Helical" evidence="1">
    <location>
        <begin position="34"/>
        <end position="52"/>
    </location>
</feature>
<dbReference type="PRINTS" id="PR00038">
    <property type="entry name" value="HTHLUXR"/>
</dbReference>
<evidence type="ECO:0000313" key="4">
    <source>
        <dbReference type="Proteomes" id="UP001152447"/>
    </source>
</evidence>
<feature type="domain" description="HTH luxR-type" evidence="2">
    <location>
        <begin position="100"/>
        <end position="157"/>
    </location>
</feature>
<reference evidence="3" key="1">
    <citation type="submission" date="2022-07" db="EMBL/GenBank/DDBJ databases">
        <authorList>
            <person name="Criscuolo A."/>
        </authorList>
    </citation>
    <scope>NUCLEOTIDE SEQUENCE</scope>
    <source>
        <strain evidence="3">CIP103197</strain>
    </source>
</reference>
<keyword evidence="1" id="KW-0812">Transmembrane</keyword>
<evidence type="ECO:0000313" key="3">
    <source>
        <dbReference type="EMBL" id="CAH9060979.1"/>
    </source>
</evidence>
<feature type="transmembrane region" description="Helical" evidence="1">
    <location>
        <begin position="5"/>
        <end position="22"/>
    </location>
</feature>
<dbReference type="RefSeq" id="WP_013464615.1">
    <property type="nucleotide sequence ID" value="NZ_CAMAPB010000035.1"/>
</dbReference>
<name>A0A9W4R0B6_PSEHA</name>
<dbReference type="Proteomes" id="UP001152447">
    <property type="component" value="Unassembled WGS sequence"/>
</dbReference>
<keyword evidence="1" id="KW-1133">Transmembrane helix</keyword>
<organism evidence="3 4">
    <name type="scientific">Pseudoalteromonas haloplanktis</name>
    <name type="common">Alteromonas haloplanktis</name>
    <dbReference type="NCBI Taxonomy" id="228"/>
    <lineage>
        <taxon>Bacteria</taxon>
        <taxon>Pseudomonadati</taxon>
        <taxon>Pseudomonadota</taxon>
        <taxon>Gammaproteobacteria</taxon>
        <taxon>Alteromonadales</taxon>
        <taxon>Pseudoalteromonadaceae</taxon>
        <taxon>Pseudoalteromonas</taxon>
    </lineage>
</organism>
<comment type="caution">
    <text evidence="3">The sequence shown here is derived from an EMBL/GenBank/DDBJ whole genome shotgun (WGS) entry which is preliminary data.</text>
</comment>
<dbReference type="AlphaFoldDB" id="A0A9W4R0B6"/>
<protein>
    <recommendedName>
        <fullName evidence="2">HTH luxR-type domain-containing protein</fullName>
    </recommendedName>
</protein>
<dbReference type="InterPro" id="IPR000792">
    <property type="entry name" value="Tscrpt_reg_LuxR_C"/>
</dbReference>
<dbReference type="SUPFAM" id="SSF46894">
    <property type="entry name" value="C-terminal effector domain of the bipartite response regulators"/>
    <property type="match status" value="1"/>
</dbReference>
<keyword evidence="1" id="KW-0472">Membrane</keyword>
<dbReference type="SMART" id="SM00421">
    <property type="entry name" value="HTH_LUXR"/>
    <property type="match status" value="1"/>
</dbReference>
<dbReference type="GO" id="GO:0006355">
    <property type="term" value="P:regulation of DNA-templated transcription"/>
    <property type="evidence" value="ECO:0007669"/>
    <property type="project" value="InterPro"/>
</dbReference>
<gene>
    <name evidence="3" type="ORF">PSEHALCIP103_02395</name>
</gene>
<dbReference type="InterPro" id="IPR016032">
    <property type="entry name" value="Sig_transdc_resp-reg_C-effctor"/>
</dbReference>
<dbReference type="Pfam" id="PF00196">
    <property type="entry name" value="GerE"/>
    <property type="match status" value="1"/>
</dbReference>